<evidence type="ECO:0000313" key="6">
    <source>
        <dbReference type="EMBL" id="MCH8614764.1"/>
    </source>
</evidence>
<feature type="region of interest" description="Disordered" evidence="2">
    <location>
        <begin position="481"/>
        <end position="523"/>
    </location>
</feature>
<dbReference type="Pfam" id="PF13629">
    <property type="entry name" value="T2SS-T3SS_pil_N"/>
    <property type="match status" value="1"/>
</dbReference>
<dbReference type="InterPro" id="IPR032789">
    <property type="entry name" value="T2SS-T3SS_pil_N"/>
</dbReference>
<sequence>MARDRWGRVALVATALAAVCAAAPAGAQASAISVAEGVHAGEVAVPVNKSQVIRSDRPYAKALIGNPEVADVLPLTDQSLYVLGKKMGTTSLTLYDRSNMLIAVVDVVVGPDVISLRRQLSELMPAEGVGARISNDSIVLEGVVPDAVAADRAVQIAETYAPGKVVNMLSLGSAQQVMLEVRFSEIKRSALKQLGVGGFLSGSGNNNFQGVIGGGASLTPGGVTTTTVTDPVTGVITQNTSQGAPVLRLGSIVDSFGILGRTFHILGLDIDATLDALERKGAVNTLAEPTLVALSGETASFLAGGEFPVPVVQNAGGGGAAGGGGTNAFTVEWKPFGVSLAFTPTVLADGVINLVVAPEVSSIDPSASIVINNLTIPGVQTRRAKTTVELRDGESFALAGLIRNDFQDTVRQFPILGSLPIIGSLFRSTGFQREETELVMIVTPRLVRPVRAGGVKAPTDRVQQPNEADLFLLGRTDTGVAPIQETGPINAHRPPPPPPPAAAPGGSAQRKPVGFEKEYGHVL</sequence>
<keyword evidence="3" id="KW-0732">Signal</keyword>
<organism evidence="6 7">
    <name type="scientific">Sphingomonas telluris</name>
    <dbReference type="NCBI Taxonomy" id="2907998"/>
    <lineage>
        <taxon>Bacteria</taxon>
        <taxon>Pseudomonadati</taxon>
        <taxon>Pseudomonadota</taxon>
        <taxon>Alphaproteobacteria</taxon>
        <taxon>Sphingomonadales</taxon>
        <taxon>Sphingomonadaceae</taxon>
        <taxon>Sphingomonas</taxon>
    </lineage>
</organism>
<dbReference type="InterPro" id="IPR001775">
    <property type="entry name" value="GspD/PilQ"/>
</dbReference>
<feature type="domain" description="Type II/III secretion system secretin-like" evidence="4">
    <location>
        <begin position="276"/>
        <end position="448"/>
    </location>
</feature>
<evidence type="ECO:0000259" key="5">
    <source>
        <dbReference type="Pfam" id="PF13629"/>
    </source>
</evidence>
<reference evidence="6 7" key="1">
    <citation type="submission" date="2022-03" db="EMBL/GenBank/DDBJ databases">
        <authorList>
            <person name="Jo J.-H."/>
            <person name="Im W.-T."/>
        </authorList>
    </citation>
    <scope>NUCLEOTIDE SEQUENCE [LARGE SCALE GENOMIC DNA]</scope>
    <source>
        <strain evidence="6 7">SM33</strain>
    </source>
</reference>
<dbReference type="InterPro" id="IPR050810">
    <property type="entry name" value="Bact_Secretion_Sys_Channel"/>
</dbReference>
<dbReference type="PRINTS" id="PR00811">
    <property type="entry name" value="BCTERIALGSPD"/>
</dbReference>
<feature type="compositionally biased region" description="Basic and acidic residues" evidence="2">
    <location>
        <begin position="513"/>
        <end position="523"/>
    </location>
</feature>
<evidence type="ECO:0000256" key="3">
    <source>
        <dbReference type="SAM" id="SignalP"/>
    </source>
</evidence>
<gene>
    <name evidence="6" type="ORF">LZ016_01400</name>
</gene>
<evidence type="ECO:0000256" key="2">
    <source>
        <dbReference type="SAM" id="MobiDB-lite"/>
    </source>
</evidence>
<feature type="compositionally biased region" description="Pro residues" evidence="2">
    <location>
        <begin position="493"/>
        <end position="502"/>
    </location>
</feature>
<dbReference type="Pfam" id="PF00263">
    <property type="entry name" value="Secretin"/>
    <property type="match status" value="1"/>
</dbReference>
<proteinExistence type="inferred from homology"/>
<comment type="caution">
    <text evidence="6">The sequence shown here is derived from an EMBL/GenBank/DDBJ whole genome shotgun (WGS) entry which is preliminary data.</text>
</comment>
<feature type="domain" description="Pilus formation protein N-terminal" evidence="5">
    <location>
        <begin position="40"/>
        <end position="109"/>
    </location>
</feature>
<accession>A0ABS9VJU1</accession>
<feature type="chain" id="PRO_5045213711" evidence="3">
    <location>
        <begin position="30"/>
        <end position="523"/>
    </location>
</feature>
<feature type="signal peptide" evidence="3">
    <location>
        <begin position="1"/>
        <end position="29"/>
    </location>
</feature>
<evidence type="ECO:0000256" key="1">
    <source>
        <dbReference type="RuleBase" id="RU004003"/>
    </source>
</evidence>
<dbReference type="EMBL" id="JAKZHW010000001">
    <property type="protein sequence ID" value="MCH8614764.1"/>
    <property type="molecule type" value="Genomic_DNA"/>
</dbReference>
<evidence type="ECO:0000259" key="4">
    <source>
        <dbReference type="Pfam" id="PF00263"/>
    </source>
</evidence>
<dbReference type="PANTHER" id="PTHR30332:SF17">
    <property type="entry name" value="TYPE IV PILIATION SYSTEM PROTEIN DR_0774-RELATED"/>
    <property type="match status" value="1"/>
</dbReference>
<dbReference type="InterPro" id="IPR004846">
    <property type="entry name" value="T2SS/T3SS_dom"/>
</dbReference>
<name>A0ABS9VJU1_9SPHN</name>
<dbReference type="PANTHER" id="PTHR30332">
    <property type="entry name" value="PROBABLE GENERAL SECRETION PATHWAY PROTEIN D"/>
    <property type="match status" value="1"/>
</dbReference>
<dbReference type="RefSeq" id="WP_241445345.1">
    <property type="nucleotide sequence ID" value="NZ_JAKZHW010000001.1"/>
</dbReference>
<comment type="similarity">
    <text evidence="1">Belongs to the bacterial secretin family.</text>
</comment>
<dbReference type="Proteomes" id="UP001203058">
    <property type="component" value="Unassembled WGS sequence"/>
</dbReference>
<evidence type="ECO:0000313" key="7">
    <source>
        <dbReference type="Proteomes" id="UP001203058"/>
    </source>
</evidence>
<protein>
    <submittedName>
        <fullName evidence="6">Type II and III secretion system protein family protein</fullName>
    </submittedName>
</protein>
<keyword evidence="7" id="KW-1185">Reference proteome</keyword>